<dbReference type="Gene3D" id="2.40.50.140">
    <property type="entry name" value="Nucleic acid-binding proteins"/>
    <property type="match status" value="11"/>
</dbReference>
<reference evidence="12" key="1">
    <citation type="journal article" date="2020" name="Stud. Mycol.">
        <title>101 Dothideomycetes genomes: a test case for predicting lifestyles and emergence of pathogens.</title>
        <authorList>
            <person name="Haridas S."/>
            <person name="Albert R."/>
            <person name="Binder M."/>
            <person name="Bloem J."/>
            <person name="Labutti K."/>
            <person name="Salamov A."/>
            <person name="Andreopoulos B."/>
            <person name="Baker S."/>
            <person name="Barry K."/>
            <person name="Bills G."/>
            <person name="Bluhm B."/>
            <person name="Cannon C."/>
            <person name="Castanera R."/>
            <person name="Culley D."/>
            <person name="Daum C."/>
            <person name="Ezra D."/>
            <person name="Gonzalez J."/>
            <person name="Henrissat B."/>
            <person name="Kuo A."/>
            <person name="Liang C."/>
            <person name="Lipzen A."/>
            <person name="Lutzoni F."/>
            <person name="Magnuson J."/>
            <person name="Mondo S."/>
            <person name="Nolan M."/>
            <person name="Ohm R."/>
            <person name="Pangilinan J."/>
            <person name="Park H.-J."/>
            <person name="Ramirez L."/>
            <person name="Alfaro M."/>
            <person name="Sun H."/>
            <person name="Tritt A."/>
            <person name="Yoshinaga Y."/>
            <person name="Zwiers L.-H."/>
            <person name="Turgeon B."/>
            <person name="Goodwin S."/>
            <person name="Spatafora J."/>
            <person name="Crous P."/>
            <person name="Grigoriev I."/>
        </authorList>
    </citation>
    <scope>NUCLEOTIDE SEQUENCE</scope>
    <source>
        <strain evidence="12">CBS 113389</strain>
    </source>
</reference>
<feature type="compositionally biased region" description="Basic residues" evidence="10">
    <location>
        <begin position="103"/>
        <end position="113"/>
    </location>
</feature>
<dbReference type="CDD" id="cd05702">
    <property type="entry name" value="S1_Rrp5_repeat_hs11_sc8"/>
    <property type="match status" value="1"/>
</dbReference>
<dbReference type="InterPro" id="IPR012340">
    <property type="entry name" value="NA-bd_OB-fold"/>
</dbReference>
<gene>
    <name evidence="12" type="ORF">BDY17DRAFT_290821</name>
</gene>
<proteinExistence type="predicted"/>
<feature type="region of interest" description="Disordered" evidence="10">
    <location>
        <begin position="1"/>
        <end position="69"/>
    </location>
</feature>
<keyword evidence="4" id="KW-0597">Phosphoprotein</keyword>
<dbReference type="SUPFAM" id="SSF48452">
    <property type="entry name" value="TPR-like"/>
    <property type="match status" value="2"/>
</dbReference>
<dbReference type="InterPro" id="IPR048059">
    <property type="entry name" value="Rrp5_S1_rpt_hs1_sc1"/>
</dbReference>
<dbReference type="CDD" id="cd05706">
    <property type="entry name" value="S1_Rrp5_repeat_sc10"/>
    <property type="match status" value="1"/>
</dbReference>
<evidence type="ECO:0000313" key="13">
    <source>
        <dbReference type="Proteomes" id="UP000799767"/>
    </source>
</evidence>
<dbReference type="PANTHER" id="PTHR23270">
    <property type="entry name" value="PROGRAMMED CELL DEATH PROTEIN 11 PRE-RRNA PROCESSING PROTEIN RRP5"/>
    <property type="match status" value="1"/>
</dbReference>
<dbReference type="InterPro" id="IPR048058">
    <property type="entry name" value="Rrp5_S1_rpt_hs11_sc8"/>
</dbReference>
<sequence>MSQTKRKAVADDRPNKKARASTNDSPRQHAKPPKASEKESGERRAVSKSLLQQEERAFPRGGASVLTPLDHKQIKAQAERDVLFEQNTGASLGEEEENAGAVRHAKKPKRSKSNKYEDGKVEKPSIKIHGLTSKNVVIGSMVLGCVTAISDRDVSLALANNLTGYIPITAISQRLTERIEKLAQDESDEAAADQDVNLKGLFYVGQWLRATVTATTSESESTDGKKKHHIELSVDPRQTNSDLGSDGAVLNSMVQASVRSIEDHGLVMDIGLSDADVKGFVSNKEVATTYEPSQVQEGQVMMCLVIGKSSNGKVLTLSPDASRFSILAAGNDKDLAIVSVAPTVDTFQPGVAANVLITESGPGGVAGKIIGMLDVTADLVHTGTSHNNGSAAQKFKIGSKVKGRIIWTVPTDDGGRRVGISFLDHMLVLPPIPSRLPKAASAKSKTLADDLQQRAPLSSIIESAKVTHILPERGLFFSMSGPSESSLLAFAHISQITDNRIDRLDSASGPYRMDSLHKVRILSYDPVDNLYYVALKKSIMDQPFLRVEDLTVGGAVRGTIERLVLGAKGVNGVLVKISDSINGLVPDTHLSDVQLQHPERKFKEGHPVKARVLSVDLDRRYVRLTLKRSLVNEDEMPSIWQDYAKLQPGMEGKGTIVSLLRTGAAVQFFGNVRAWLPVAEMSETYIESVEKHFRLGQTVNVRILSIDAAAQEMKVSCKSSTSFDEKQQGAWDTASAGELLSGVVSAKSAQDVTVDLENGLRGLLRIGHLTDTPGEKTQKALDKIHVGKKLSKLVVLDKLERSHTLLLSKKASLIEDAAAGSLVQSLDDLEERRSVRGFVHNVAEPGVYVEFAKGLVGLMPKSQLAPGMLTQPSLGVEKDQSITAWVLSIDLARERFALSMRKPEEHPSKPVQVTSAFSASVSNAIDESITSMSDLAVGTITKARIASVKPTQLNVRLADNVQGRIDVSEFFDTWDDISNKKAPLQRLEPNALIDVKVLGMHDARNHRFLPISHRQSSIPVFELSAKRSRIEDGDESHLAMDSIKIGSAQLAFVNNHAHNCIWVSLSPNVRGRVALMDLSSDVGQLQNLPKYFPIGSAIRTTVKSIDAAAGRLDLVVNSDASDEPVTMESLSAGMVMAGRVTKISERSINVQLSDNVVGVVSLVELSDDYDQLNLQQHQKNDIVRVCVLDVDIPNKKVYLSLRPSRVLSSSLPVQDKQITSGSQLKAGDLVRGFVKHVGDKGLHVSLGARFDGFVRISDVSDKYVKDWKSLMEIDQLVKGRVISVDTDGKSALLSLKESHVDRNYTPPLKINDLAIGMIVTGKVRKVEDFGAFVDIDNTQPRLSGLCHRSEVAAKRIEDVRKLYSAGDVVKAKILDVDVDARKISLGLKASYFADDVDEDEDDDEGGVEVDEDEDDDEDEFEEFEDDAGSEDNDVDINGGANITDIFATDEDAGEAFDDSEGEEMEVDHAAPTAGLKTSGFDWTGDTLGSAIEAPVSDSEPDAPEAKKKRKRKPEIKVDLTGDLDKYGPRSVSDFERQLLGQPNDSGLWIQYMAFQLQLAEVQKARDIAERALRTIHIRETEEKGNVWIAWLNLEVEYGDDEQAEDVFKRAAGMQDALEMHEKLASIYIDSGKHDKADAMFERIAGNKTFRASPEVWLNYATFLLDTIKEPARARSLLSRALQSVPIGEHRLLTAKFAALEFHSSQGDAERGRTIFEGLVAEWPKWTSGWDMFLDLERARLPHAVSKEAKSEARQKVRALFERMAGQKMKKRRAKFVFKRWLEFEEAEGSGKTVERVKALAKEYVEAQKAKSGGDDDTEE</sequence>
<feature type="domain" description="S1 motif" evidence="11">
    <location>
        <begin position="832"/>
        <end position="901"/>
    </location>
</feature>
<dbReference type="InterPro" id="IPR057302">
    <property type="entry name" value="Rrp5_S1"/>
</dbReference>
<evidence type="ECO:0000256" key="7">
    <source>
        <dbReference type="ARBA" id="ARBA00055575"/>
    </source>
</evidence>
<dbReference type="GO" id="GO:0032040">
    <property type="term" value="C:small-subunit processome"/>
    <property type="evidence" value="ECO:0007669"/>
    <property type="project" value="TreeGrafter"/>
</dbReference>
<accession>A0A6A6Q355</accession>
<feature type="domain" description="S1 motif" evidence="11">
    <location>
        <begin position="458"/>
        <end position="536"/>
    </location>
</feature>
<keyword evidence="13" id="KW-1185">Reference proteome</keyword>
<dbReference type="SUPFAM" id="SSF50249">
    <property type="entry name" value="Nucleic acid-binding proteins"/>
    <property type="match status" value="11"/>
</dbReference>
<keyword evidence="5" id="KW-0677">Repeat</keyword>
<dbReference type="EMBL" id="MU001632">
    <property type="protein sequence ID" value="KAF2486083.1"/>
    <property type="molecule type" value="Genomic_DNA"/>
</dbReference>
<dbReference type="GeneID" id="54473574"/>
<dbReference type="FunFam" id="2.40.50.140:FF:000159">
    <property type="entry name" value="rRNA biogenesis protein rrp5"/>
    <property type="match status" value="1"/>
</dbReference>
<evidence type="ECO:0000256" key="4">
    <source>
        <dbReference type="ARBA" id="ARBA00022553"/>
    </source>
</evidence>
<dbReference type="InterPro" id="IPR045209">
    <property type="entry name" value="Rrp5"/>
</dbReference>
<dbReference type="FunFam" id="2.40.50.140:FF:000279">
    <property type="entry name" value="rRNA biogenesis protein rrp5"/>
    <property type="match status" value="1"/>
</dbReference>
<dbReference type="FunFam" id="2.40.50.140:FF:000266">
    <property type="entry name" value="rRNA biogenesis protein rrp5"/>
    <property type="match status" value="1"/>
</dbReference>
<feature type="domain" description="S1 motif" evidence="11">
    <location>
        <begin position="553"/>
        <end position="627"/>
    </location>
</feature>
<feature type="domain" description="S1 motif" evidence="11">
    <location>
        <begin position="1316"/>
        <end position="1388"/>
    </location>
</feature>
<evidence type="ECO:0000256" key="1">
    <source>
        <dbReference type="ARBA" id="ARBA00004604"/>
    </source>
</evidence>
<organism evidence="12 13">
    <name type="scientific">Neohortaea acidophila</name>
    <dbReference type="NCBI Taxonomy" id="245834"/>
    <lineage>
        <taxon>Eukaryota</taxon>
        <taxon>Fungi</taxon>
        <taxon>Dikarya</taxon>
        <taxon>Ascomycota</taxon>
        <taxon>Pezizomycotina</taxon>
        <taxon>Dothideomycetes</taxon>
        <taxon>Dothideomycetidae</taxon>
        <taxon>Mycosphaerellales</taxon>
        <taxon>Teratosphaeriaceae</taxon>
        <taxon>Neohortaea</taxon>
    </lineage>
</organism>
<evidence type="ECO:0000256" key="5">
    <source>
        <dbReference type="ARBA" id="ARBA00022737"/>
    </source>
</evidence>
<feature type="domain" description="S1 motif" evidence="11">
    <location>
        <begin position="247"/>
        <end position="320"/>
    </location>
</feature>
<feature type="region of interest" description="Disordered" evidence="10">
    <location>
        <begin position="1394"/>
        <end position="1437"/>
    </location>
</feature>
<dbReference type="OrthoDB" id="412781at2759"/>
<dbReference type="Proteomes" id="UP000799767">
    <property type="component" value="Unassembled WGS sequence"/>
</dbReference>
<dbReference type="Gene3D" id="1.25.40.10">
    <property type="entry name" value="Tetratricopeptide repeat domain"/>
    <property type="match status" value="2"/>
</dbReference>
<dbReference type="FunFam" id="2.40.50.140:FF:000103">
    <property type="entry name" value="protein RRP5 homolog"/>
    <property type="match status" value="2"/>
</dbReference>
<feature type="compositionally biased region" description="Acidic residues" evidence="10">
    <location>
        <begin position="1394"/>
        <end position="1434"/>
    </location>
</feature>
<dbReference type="GO" id="GO:0003723">
    <property type="term" value="F:RNA binding"/>
    <property type="evidence" value="ECO:0007669"/>
    <property type="project" value="TreeGrafter"/>
</dbReference>
<feature type="domain" description="S1 motif" evidence="11">
    <location>
        <begin position="938"/>
        <end position="1014"/>
    </location>
</feature>
<evidence type="ECO:0000259" key="11">
    <source>
        <dbReference type="PROSITE" id="PS50126"/>
    </source>
</evidence>
<dbReference type="CDD" id="cd05693">
    <property type="entry name" value="S1_Rrp5_repeat_hs1_sc1"/>
    <property type="match status" value="1"/>
</dbReference>
<evidence type="ECO:0000256" key="8">
    <source>
        <dbReference type="ARBA" id="ARBA00073619"/>
    </source>
</evidence>
<dbReference type="GO" id="GO:0006364">
    <property type="term" value="P:rRNA processing"/>
    <property type="evidence" value="ECO:0007669"/>
    <property type="project" value="UniProtKB-KW"/>
</dbReference>
<feature type="domain" description="S1 motif" evidence="11">
    <location>
        <begin position="1133"/>
        <end position="1202"/>
    </location>
</feature>
<feature type="domain" description="S1 motif" evidence="11">
    <location>
        <begin position="139"/>
        <end position="235"/>
    </location>
</feature>
<dbReference type="CDD" id="cd05703">
    <property type="entry name" value="S1_Rrp5_repeat_hs12_sc9"/>
    <property type="match status" value="1"/>
</dbReference>
<feature type="compositionally biased region" description="Basic and acidic residues" evidence="10">
    <location>
        <begin position="34"/>
        <end position="45"/>
    </location>
</feature>
<comment type="subcellular location">
    <subcellularLocation>
        <location evidence="1">Nucleus</location>
        <location evidence="1">Nucleolus</location>
    </subcellularLocation>
</comment>
<name>A0A6A6Q355_9PEZI</name>
<keyword evidence="2" id="KW-0690">Ribosome biogenesis</keyword>
<dbReference type="RefSeq" id="XP_033592652.1">
    <property type="nucleotide sequence ID" value="XM_033732572.1"/>
</dbReference>
<feature type="domain" description="S1 motif" evidence="11">
    <location>
        <begin position="737"/>
        <end position="810"/>
    </location>
</feature>
<dbReference type="Pfam" id="PF23459">
    <property type="entry name" value="S1_RRP5"/>
    <property type="match status" value="3"/>
</dbReference>
<dbReference type="InterPro" id="IPR003029">
    <property type="entry name" value="S1_domain"/>
</dbReference>
<evidence type="ECO:0000256" key="3">
    <source>
        <dbReference type="ARBA" id="ARBA00022552"/>
    </source>
</evidence>
<dbReference type="SMART" id="SM00316">
    <property type="entry name" value="S1"/>
    <property type="match status" value="12"/>
</dbReference>
<comment type="function">
    <text evidence="7">Involved in the biogenesis of rRNA. Required for the formation of 18S and 5.8S rRNA.</text>
</comment>
<evidence type="ECO:0000256" key="6">
    <source>
        <dbReference type="ARBA" id="ARBA00023242"/>
    </source>
</evidence>
<evidence type="ECO:0000313" key="12">
    <source>
        <dbReference type="EMBL" id="KAF2486083.1"/>
    </source>
</evidence>
<dbReference type="CDD" id="cd05697">
    <property type="entry name" value="S1_Rrp5_repeat_hs5"/>
    <property type="match status" value="1"/>
</dbReference>
<dbReference type="FunFam" id="2.40.50.140:FF:000155">
    <property type="entry name" value="rRNA biogenesis protein RRP5"/>
    <property type="match status" value="1"/>
</dbReference>
<dbReference type="Pfam" id="PF00575">
    <property type="entry name" value="S1"/>
    <property type="match status" value="2"/>
</dbReference>
<dbReference type="PROSITE" id="PS50126">
    <property type="entry name" value="S1"/>
    <property type="match status" value="12"/>
</dbReference>
<evidence type="ECO:0000256" key="9">
    <source>
        <dbReference type="ARBA" id="ARBA00076674"/>
    </source>
</evidence>
<protein>
    <recommendedName>
        <fullName evidence="8">rRNA biogenesis protein RRP5</fullName>
    </recommendedName>
    <alternativeName>
        <fullName evidence="9">Ribosomal RNA-processing protein 5</fullName>
    </alternativeName>
</protein>
<dbReference type="SMART" id="SM00386">
    <property type="entry name" value="HAT"/>
    <property type="match status" value="6"/>
</dbReference>
<feature type="domain" description="S1 motif" evidence="11">
    <location>
        <begin position="649"/>
        <end position="718"/>
    </location>
</feature>
<dbReference type="PANTHER" id="PTHR23270:SF10">
    <property type="entry name" value="PROTEIN RRP5 HOMOLOG"/>
    <property type="match status" value="1"/>
</dbReference>
<keyword evidence="6" id="KW-0539">Nucleus</keyword>
<feature type="region of interest" description="Disordered" evidence="10">
    <location>
        <begin position="1490"/>
        <end position="1513"/>
    </location>
</feature>
<feature type="domain" description="S1 motif" evidence="11">
    <location>
        <begin position="1227"/>
        <end position="1296"/>
    </location>
</feature>
<evidence type="ECO:0000256" key="2">
    <source>
        <dbReference type="ARBA" id="ARBA00022517"/>
    </source>
</evidence>
<keyword evidence="3" id="KW-0698">rRNA processing</keyword>
<feature type="region of interest" description="Disordered" evidence="10">
    <location>
        <begin position="89"/>
        <end position="121"/>
    </location>
</feature>
<feature type="domain" description="S1 motif" evidence="11">
    <location>
        <begin position="1046"/>
        <end position="1117"/>
    </location>
</feature>
<dbReference type="FunFam" id="2.40.50.140:FF:000196">
    <property type="entry name" value="rRNA biogenesis protein RRP5"/>
    <property type="match status" value="1"/>
</dbReference>
<dbReference type="InterPro" id="IPR003107">
    <property type="entry name" value="HAT"/>
</dbReference>
<evidence type="ECO:0000256" key="10">
    <source>
        <dbReference type="SAM" id="MobiDB-lite"/>
    </source>
</evidence>
<dbReference type="InterPro" id="IPR011990">
    <property type="entry name" value="TPR-like_helical_dom_sf"/>
</dbReference>